<evidence type="ECO:0000259" key="7">
    <source>
        <dbReference type="Pfam" id="PF22692"/>
    </source>
</evidence>
<gene>
    <name evidence="8" type="ORF">QOZ93_001002</name>
</gene>
<evidence type="ECO:0000256" key="4">
    <source>
        <dbReference type="RuleBase" id="RU362116"/>
    </source>
</evidence>
<keyword evidence="8" id="KW-0969">Cilium</keyword>
<dbReference type="PANTHER" id="PTHR30435">
    <property type="entry name" value="FLAGELLAR PROTEIN"/>
    <property type="match status" value="1"/>
</dbReference>
<dbReference type="NCBIfam" id="TIGR03506">
    <property type="entry name" value="FlgEFG_subfam"/>
    <property type="match status" value="2"/>
</dbReference>
<name>A0ABU0JTL5_HATLI</name>
<reference evidence="8 9" key="1">
    <citation type="submission" date="2023-07" db="EMBL/GenBank/DDBJ databases">
        <title>Genomic Encyclopedia of Type Strains, Phase IV (KMG-IV): sequencing the most valuable type-strain genomes for metagenomic binning, comparative biology and taxonomic classification.</title>
        <authorList>
            <person name="Goeker M."/>
        </authorList>
    </citation>
    <scope>NUCLEOTIDE SEQUENCE [LARGE SCALE GENOMIC DNA]</scope>
    <source>
        <strain evidence="8 9">DSM 1400</strain>
    </source>
</reference>
<dbReference type="InterPro" id="IPR053967">
    <property type="entry name" value="LlgE_F_G-like_D1"/>
</dbReference>
<dbReference type="InterPro" id="IPR001444">
    <property type="entry name" value="Flag_bb_rod_N"/>
</dbReference>
<evidence type="ECO:0000313" key="9">
    <source>
        <dbReference type="Proteomes" id="UP001224418"/>
    </source>
</evidence>
<dbReference type="PANTHER" id="PTHR30435:SF1">
    <property type="entry name" value="FLAGELLAR HOOK PROTEIN FLGE"/>
    <property type="match status" value="1"/>
</dbReference>
<keyword evidence="3 4" id="KW-0975">Bacterial flagellum</keyword>
<dbReference type="InterPro" id="IPR037925">
    <property type="entry name" value="FlgE/F/G-like"/>
</dbReference>
<feature type="domain" description="Flagellar basal body rod protein N-terminal" evidence="5">
    <location>
        <begin position="5"/>
        <end position="35"/>
    </location>
</feature>
<comment type="caution">
    <text evidence="8">The sequence shown here is derived from an EMBL/GenBank/DDBJ whole genome shotgun (WGS) entry which is preliminary data.</text>
</comment>
<dbReference type="InterPro" id="IPR010930">
    <property type="entry name" value="Flg_bb/hook_C_dom"/>
</dbReference>
<keyword evidence="8" id="KW-0282">Flagellum</keyword>
<dbReference type="InterPro" id="IPR020013">
    <property type="entry name" value="Flagellar_FlgE/F/G"/>
</dbReference>
<dbReference type="Proteomes" id="UP001224418">
    <property type="component" value="Unassembled WGS sequence"/>
</dbReference>
<evidence type="ECO:0000259" key="6">
    <source>
        <dbReference type="Pfam" id="PF06429"/>
    </source>
</evidence>
<dbReference type="Pfam" id="PF06429">
    <property type="entry name" value="Flg_bbr_C"/>
    <property type="match status" value="1"/>
</dbReference>
<evidence type="ECO:0000256" key="3">
    <source>
        <dbReference type="ARBA" id="ARBA00023143"/>
    </source>
</evidence>
<evidence type="ECO:0000259" key="5">
    <source>
        <dbReference type="Pfam" id="PF00460"/>
    </source>
</evidence>
<proteinExistence type="inferred from homology"/>
<feature type="domain" description="Flagellar basal-body/hook protein C-terminal" evidence="6">
    <location>
        <begin position="290"/>
        <end position="334"/>
    </location>
</feature>
<evidence type="ECO:0000256" key="1">
    <source>
        <dbReference type="ARBA" id="ARBA00004117"/>
    </source>
</evidence>
<dbReference type="Pfam" id="PF22692">
    <property type="entry name" value="LlgE_F_G_D1"/>
    <property type="match status" value="1"/>
</dbReference>
<comment type="function">
    <text evidence="4">A flexible structure which links the flagellar filament to the drive apparatus in the basal body.</text>
</comment>
<sequence length="336" mass="35440">MLRSMYSGISGMKVNQVKLDVIGNNLANVGTTAFKCSRTRFQDMLYQSEATATGPSLNVGGTNGQQVGLGVKVSGIDRVVTQGMMQPTGRNLDVAMDGNSYFMVARGENKSVVKLKAGYDGIQDGAGMEIKFSRDGAFALDEQGNLLNSDGYRVLGYMVKAGGKDSIVHDPATGKPTCNFVDADSKPGPTADGTNLVPLAIPDVVKDGAGKDSKIISFSIEKDGQLKAVLEDGKVSILGQIAMASFKNPEGLKTEGKNLYTNSANSGEPRIRAGVGGAADKTKGFGDMVQGVLEMSNVDIAAQFTDMIVANRSFQASSKMISTGDEILQDIINLKR</sequence>
<comment type="subcellular location">
    <subcellularLocation>
        <location evidence="1 4">Bacterial flagellum basal body</location>
    </subcellularLocation>
</comment>
<dbReference type="RefSeq" id="WP_307355352.1">
    <property type="nucleotide sequence ID" value="NZ_BAAACJ010000012.1"/>
</dbReference>
<keyword evidence="9" id="KW-1185">Reference proteome</keyword>
<evidence type="ECO:0000256" key="2">
    <source>
        <dbReference type="ARBA" id="ARBA00009677"/>
    </source>
</evidence>
<keyword evidence="8" id="KW-0966">Cell projection</keyword>
<organism evidence="8 9">
    <name type="scientific">Hathewaya limosa</name>
    <name type="common">Clostridium limosum</name>
    <dbReference type="NCBI Taxonomy" id="1536"/>
    <lineage>
        <taxon>Bacteria</taxon>
        <taxon>Bacillati</taxon>
        <taxon>Bacillota</taxon>
        <taxon>Clostridia</taxon>
        <taxon>Eubacteriales</taxon>
        <taxon>Clostridiaceae</taxon>
        <taxon>Hathewaya</taxon>
    </lineage>
</organism>
<evidence type="ECO:0000313" key="8">
    <source>
        <dbReference type="EMBL" id="MDQ0479262.1"/>
    </source>
</evidence>
<feature type="domain" description="Flagellar hook protein FlgE/F/G-like D1" evidence="7">
    <location>
        <begin position="122"/>
        <end position="227"/>
    </location>
</feature>
<comment type="similarity">
    <text evidence="2 4">Belongs to the flagella basal body rod proteins family.</text>
</comment>
<dbReference type="SUPFAM" id="SSF117143">
    <property type="entry name" value="Flagellar hook protein flgE"/>
    <property type="match status" value="1"/>
</dbReference>
<dbReference type="EMBL" id="JAUSWN010000006">
    <property type="protein sequence ID" value="MDQ0479262.1"/>
    <property type="molecule type" value="Genomic_DNA"/>
</dbReference>
<accession>A0ABU0JTL5</accession>
<protein>
    <recommendedName>
        <fullName evidence="4">Flagellar hook protein FlgE</fullName>
    </recommendedName>
</protein>
<dbReference type="Pfam" id="PF00460">
    <property type="entry name" value="Flg_bb_rod"/>
    <property type="match status" value="1"/>
</dbReference>